<comment type="subcellular location">
    <subcellularLocation>
        <location evidence="1">Nucleus</location>
    </subcellularLocation>
</comment>
<feature type="region of interest" description="Disordered" evidence="7">
    <location>
        <begin position="445"/>
        <end position="556"/>
    </location>
</feature>
<keyword evidence="5" id="KW-0539">Nucleus</keyword>
<dbReference type="PANTHER" id="PTHR12628">
    <property type="entry name" value="POLYCOMB-LIKE TRANSCRIPTION FACTOR"/>
    <property type="match status" value="1"/>
</dbReference>
<feature type="region of interest" description="Disordered" evidence="7">
    <location>
        <begin position="83"/>
        <end position="107"/>
    </location>
</feature>
<dbReference type="SMART" id="SM00249">
    <property type="entry name" value="PHD"/>
    <property type="match status" value="1"/>
</dbReference>
<evidence type="ECO:0000256" key="2">
    <source>
        <dbReference type="ARBA" id="ARBA00022723"/>
    </source>
</evidence>
<feature type="domain" description="PHD-type" evidence="8">
    <location>
        <begin position="111"/>
        <end position="171"/>
    </location>
</feature>
<evidence type="ECO:0000313" key="10">
    <source>
        <dbReference type="Proteomes" id="UP001165060"/>
    </source>
</evidence>
<keyword evidence="3 6" id="KW-0863">Zinc-finger</keyword>
<dbReference type="InterPro" id="IPR019786">
    <property type="entry name" value="Zinc_finger_PHD-type_CS"/>
</dbReference>
<dbReference type="InterPro" id="IPR011011">
    <property type="entry name" value="Znf_FYVE_PHD"/>
</dbReference>
<dbReference type="EMBL" id="BRYB01000587">
    <property type="protein sequence ID" value="GMI33457.1"/>
    <property type="molecule type" value="Genomic_DNA"/>
</dbReference>
<keyword evidence="10" id="KW-1185">Reference proteome</keyword>
<dbReference type="Pfam" id="PF00628">
    <property type="entry name" value="PHD"/>
    <property type="match status" value="1"/>
</dbReference>
<feature type="region of interest" description="Disordered" evidence="7">
    <location>
        <begin position="237"/>
        <end position="307"/>
    </location>
</feature>
<reference evidence="9 10" key="1">
    <citation type="journal article" date="2023" name="Commun. Biol.">
        <title>Genome analysis of Parmales, the sister group of diatoms, reveals the evolutionary specialization of diatoms from phago-mixotrophs to photoautotrophs.</title>
        <authorList>
            <person name="Ban H."/>
            <person name="Sato S."/>
            <person name="Yoshikawa S."/>
            <person name="Yamada K."/>
            <person name="Nakamura Y."/>
            <person name="Ichinomiya M."/>
            <person name="Sato N."/>
            <person name="Blanc-Mathieu R."/>
            <person name="Endo H."/>
            <person name="Kuwata A."/>
            <person name="Ogata H."/>
        </authorList>
    </citation>
    <scope>NUCLEOTIDE SEQUENCE [LARGE SCALE GENOMIC DNA]</scope>
</reference>
<dbReference type="PROSITE" id="PS50016">
    <property type="entry name" value="ZF_PHD_2"/>
    <property type="match status" value="1"/>
</dbReference>
<evidence type="ECO:0000256" key="1">
    <source>
        <dbReference type="ARBA" id="ARBA00004123"/>
    </source>
</evidence>
<organism evidence="9 10">
    <name type="scientific">Tetraparma gracilis</name>
    <dbReference type="NCBI Taxonomy" id="2962635"/>
    <lineage>
        <taxon>Eukaryota</taxon>
        <taxon>Sar</taxon>
        <taxon>Stramenopiles</taxon>
        <taxon>Ochrophyta</taxon>
        <taxon>Bolidophyceae</taxon>
        <taxon>Parmales</taxon>
        <taxon>Triparmaceae</taxon>
        <taxon>Tetraparma</taxon>
    </lineage>
</organism>
<evidence type="ECO:0000256" key="3">
    <source>
        <dbReference type="ARBA" id="ARBA00022771"/>
    </source>
</evidence>
<dbReference type="PANTHER" id="PTHR12628:SF10">
    <property type="entry name" value="HOMEOBOX DOMAIN-CONTAINING PROTEIN"/>
    <property type="match status" value="1"/>
</dbReference>
<evidence type="ECO:0000256" key="5">
    <source>
        <dbReference type="ARBA" id="ARBA00023242"/>
    </source>
</evidence>
<feature type="compositionally biased region" description="Basic residues" evidence="7">
    <location>
        <begin position="537"/>
        <end position="556"/>
    </location>
</feature>
<dbReference type="InterPro" id="IPR013083">
    <property type="entry name" value="Znf_RING/FYVE/PHD"/>
</dbReference>
<feature type="compositionally biased region" description="Acidic residues" evidence="7">
    <location>
        <begin position="470"/>
        <end position="530"/>
    </location>
</feature>
<evidence type="ECO:0000256" key="4">
    <source>
        <dbReference type="ARBA" id="ARBA00022833"/>
    </source>
</evidence>
<proteinExistence type="predicted"/>
<evidence type="ECO:0000259" key="8">
    <source>
        <dbReference type="PROSITE" id="PS50016"/>
    </source>
</evidence>
<comment type="caution">
    <text evidence="9">The sequence shown here is derived from an EMBL/GenBank/DDBJ whole genome shotgun (WGS) entry which is preliminary data.</text>
</comment>
<evidence type="ECO:0000256" key="6">
    <source>
        <dbReference type="PROSITE-ProRule" id="PRU00146"/>
    </source>
</evidence>
<dbReference type="InterPro" id="IPR001965">
    <property type="entry name" value="Znf_PHD"/>
</dbReference>
<evidence type="ECO:0000256" key="7">
    <source>
        <dbReference type="SAM" id="MobiDB-lite"/>
    </source>
</evidence>
<sequence>MRSQLLSLARRCRGAVLGVLREEDTVRTYTESRRSRQMLEGGSCPSQLLKARVDLARSKVKVREVIKVLDDYILGEGEAPRFDRVRGDGAGSPAPSAGEDSDDSSDISVSDVTCVACRSSDSTDDDDLLMCDGHGCFRAFHQRCVAPEVTAEEMGGWAEDEVWQCPLCECRGNLLHMVNDVYVAGNDGGEAAYMSPRSPRRGGLLWDEPEKVFGGAEEELARAIACEKAGYDEQLCGGKAREPSTPASAAGAEEESDEDSSDESFDEDAPPPSDMSSSGSSAGGAVGAGELGALSDCDSEAAGEKRVTRALRVRESGEDNVDRAVMSDRGALGIVVGHDPAADAFRVVYQSAGDEPVEGTLTRRELQRAIVAHHEHEQDEAVEKAKRKAKGLSITNPANLAGNVEGMGDFDESNIVKGKRRRAAVDYNKLNGDLFGDLTPRAQKKALFEEGGQASSWSPKKAKKKKVKEESEEEEGEGEGEEEEEEEGSGSESGSGDESESDGEEGEEGDEEGDEEEEEEDEEEEEEEEKKEDAKPKAKAKAKAKPSPRRTRNGRG</sequence>
<keyword evidence="2" id="KW-0479">Metal-binding</keyword>
<dbReference type="PROSITE" id="PS01359">
    <property type="entry name" value="ZF_PHD_1"/>
    <property type="match status" value="1"/>
</dbReference>
<dbReference type="InterPro" id="IPR019787">
    <property type="entry name" value="Znf_PHD-finger"/>
</dbReference>
<dbReference type="Gene3D" id="3.30.40.10">
    <property type="entry name" value="Zinc/RING finger domain, C3HC4 (zinc finger)"/>
    <property type="match status" value="1"/>
</dbReference>
<keyword evidence="4" id="KW-0862">Zinc</keyword>
<name>A0ABQ6MVF2_9STRA</name>
<dbReference type="Proteomes" id="UP001165060">
    <property type="component" value="Unassembled WGS sequence"/>
</dbReference>
<feature type="compositionally biased region" description="Gly residues" evidence="7">
    <location>
        <begin position="281"/>
        <end position="290"/>
    </location>
</feature>
<feature type="compositionally biased region" description="Acidic residues" evidence="7">
    <location>
        <begin position="252"/>
        <end position="269"/>
    </location>
</feature>
<dbReference type="SUPFAM" id="SSF57903">
    <property type="entry name" value="FYVE/PHD zinc finger"/>
    <property type="match status" value="1"/>
</dbReference>
<accession>A0ABQ6MVF2</accession>
<gene>
    <name evidence="9" type="ORF">TeGR_g14716</name>
</gene>
<evidence type="ECO:0000313" key="9">
    <source>
        <dbReference type="EMBL" id="GMI33457.1"/>
    </source>
</evidence>
<protein>
    <recommendedName>
        <fullName evidence="8">PHD-type domain-containing protein</fullName>
    </recommendedName>
</protein>